<dbReference type="PRINTS" id="PR00154">
    <property type="entry name" value="AMPBINDING"/>
</dbReference>
<evidence type="ECO:0000313" key="5">
    <source>
        <dbReference type="EMBL" id="PPK63150.1"/>
    </source>
</evidence>
<dbReference type="SUPFAM" id="SSF56801">
    <property type="entry name" value="Acetyl-CoA synthetase-like"/>
    <property type="match status" value="1"/>
</dbReference>
<dbReference type="GO" id="GO:0008610">
    <property type="term" value="P:lipid biosynthetic process"/>
    <property type="evidence" value="ECO:0007669"/>
    <property type="project" value="UniProtKB-ARBA"/>
</dbReference>
<protein>
    <submittedName>
        <fullName evidence="5">Amino acid adenylation domain-containing protein</fullName>
    </submittedName>
</protein>
<comment type="caution">
    <text evidence="5">The sequence shown here is derived from an EMBL/GenBank/DDBJ whole genome shotgun (WGS) entry which is preliminary data.</text>
</comment>
<dbReference type="InterPro" id="IPR001242">
    <property type="entry name" value="Condensation_dom"/>
</dbReference>
<dbReference type="FunFam" id="1.10.1200.10:FF:000016">
    <property type="entry name" value="Non-ribosomal peptide synthase"/>
    <property type="match status" value="1"/>
</dbReference>
<reference evidence="5 6" key="1">
    <citation type="submission" date="2018-02" db="EMBL/GenBank/DDBJ databases">
        <title>Genomic Encyclopedia of Archaeal and Bacterial Type Strains, Phase II (KMG-II): from individual species to whole genera.</title>
        <authorList>
            <person name="Goeker M."/>
        </authorList>
    </citation>
    <scope>NUCLEOTIDE SEQUENCE [LARGE SCALE GENOMIC DNA]</scope>
    <source>
        <strain evidence="5 6">YU 961-1</strain>
    </source>
</reference>
<dbReference type="PANTHER" id="PTHR45527">
    <property type="entry name" value="NONRIBOSOMAL PEPTIDE SYNTHETASE"/>
    <property type="match status" value="1"/>
</dbReference>
<dbReference type="PROSITE" id="PS00455">
    <property type="entry name" value="AMP_BINDING"/>
    <property type="match status" value="1"/>
</dbReference>
<dbReference type="PROSITE" id="PS50075">
    <property type="entry name" value="CARRIER"/>
    <property type="match status" value="1"/>
</dbReference>
<dbReference type="RefSeq" id="WP_104482960.1">
    <property type="nucleotide sequence ID" value="NZ_CP154825.1"/>
</dbReference>
<dbReference type="GO" id="GO:0003824">
    <property type="term" value="F:catalytic activity"/>
    <property type="evidence" value="ECO:0007669"/>
    <property type="project" value="InterPro"/>
</dbReference>
<dbReference type="FunFam" id="3.40.50.980:FF:000001">
    <property type="entry name" value="Non-ribosomal peptide synthetase"/>
    <property type="match status" value="1"/>
</dbReference>
<dbReference type="InterPro" id="IPR006162">
    <property type="entry name" value="Ppantetheine_attach_site"/>
</dbReference>
<dbReference type="Pfam" id="PF13193">
    <property type="entry name" value="AMP-binding_C"/>
    <property type="match status" value="1"/>
</dbReference>
<dbReference type="GO" id="GO:0072330">
    <property type="term" value="P:monocarboxylic acid biosynthetic process"/>
    <property type="evidence" value="ECO:0007669"/>
    <property type="project" value="UniProtKB-ARBA"/>
</dbReference>
<comment type="cofactor">
    <cofactor evidence="1">
        <name>pantetheine 4'-phosphate</name>
        <dbReference type="ChEBI" id="CHEBI:47942"/>
    </cofactor>
</comment>
<evidence type="ECO:0000256" key="2">
    <source>
        <dbReference type="ARBA" id="ARBA00022450"/>
    </source>
</evidence>
<dbReference type="SUPFAM" id="SSF47336">
    <property type="entry name" value="ACP-like"/>
    <property type="match status" value="1"/>
</dbReference>
<keyword evidence="3" id="KW-0597">Phosphoprotein</keyword>
<dbReference type="CDD" id="cd19531">
    <property type="entry name" value="LCL_NRPS-like"/>
    <property type="match status" value="1"/>
</dbReference>
<evidence type="ECO:0000259" key="4">
    <source>
        <dbReference type="PROSITE" id="PS50075"/>
    </source>
</evidence>
<dbReference type="InterPro" id="IPR036736">
    <property type="entry name" value="ACP-like_sf"/>
</dbReference>
<dbReference type="PANTHER" id="PTHR45527:SF1">
    <property type="entry name" value="FATTY ACID SYNTHASE"/>
    <property type="match status" value="1"/>
</dbReference>
<evidence type="ECO:0000313" key="6">
    <source>
        <dbReference type="Proteomes" id="UP000239203"/>
    </source>
</evidence>
<dbReference type="InterPro" id="IPR000873">
    <property type="entry name" value="AMP-dep_synth/lig_dom"/>
</dbReference>
<dbReference type="InterPro" id="IPR009081">
    <property type="entry name" value="PP-bd_ACP"/>
</dbReference>
<dbReference type="SUPFAM" id="SSF52777">
    <property type="entry name" value="CoA-dependent acyltransferases"/>
    <property type="match status" value="2"/>
</dbReference>
<dbReference type="Gene3D" id="3.30.559.10">
    <property type="entry name" value="Chloramphenicol acetyltransferase-like domain"/>
    <property type="match status" value="1"/>
</dbReference>
<keyword evidence="2" id="KW-0596">Phosphopantetheine</keyword>
<dbReference type="EMBL" id="PTIX01000031">
    <property type="protein sequence ID" value="PPK63150.1"/>
    <property type="molecule type" value="Genomic_DNA"/>
</dbReference>
<dbReference type="Pfam" id="PF00501">
    <property type="entry name" value="AMP-binding"/>
    <property type="match status" value="1"/>
</dbReference>
<dbReference type="InterPro" id="IPR010071">
    <property type="entry name" value="AA_adenyl_dom"/>
</dbReference>
<dbReference type="Gene3D" id="3.30.300.30">
    <property type="match status" value="1"/>
</dbReference>
<dbReference type="GO" id="GO:0005737">
    <property type="term" value="C:cytoplasm"/>
    <property type="evidence" value="ECO:0007669"/>
    <property type="project" value="TreeGrafter"/>
</dbReference>
<dbReference type="InterPro" id="IPR020806">
    <property type="entry name" value="PKS_PP-bd"/>
</dbReference>
<dbReference type="FunFam" id="3.40.50.12780:FF:000012">
    <property type="entry name" value="Non-ribosomal peptide synthetase"/>
    <property type="match status" value="1"/>
</dbReference>
<dbReference type="InterPro" id="IPR020845">
    <property type="entry name" value="AMP-binding_CS"/>
</dbReference>
<dbReference type="InterPro" id="IPR025110">
    <property type="entry name" value="AMP-bd_C"/>
</dbReference>
<dbReference type="InterPro" id="IPR023213">
    <property type="entry name" value="CAT-like_dom_sf"/>
</dbReference>
<dbReference type="NCBIfam" id="TIGR01733">
    <property type="entry name" value="AA-adenyl-dom"/>
    <property type="match status" value="1"/>
</dbReference>
<dbReference type="Pfam" id="PF00668">
    <property type="entry name" value="Condensation"/>
    <property type="match status" value="1"/>
</dbReference>
<gene>
    <name evidence="5" type="ORF">CLV40_13119</name>
</gene>
<dbReference type="CDD" id="cd05930">
    <property type="entry name" value="A_NRPS"/>
    <property type="match status" value="1"/>
</dbReference>
<dbReference type="InterPro" id="IPR045851">
    <property type="entry name" value="AMP-bd_C_sf"/>
</dbReference>
<feature type="domain" description="Carrier" evidence="4">
    <location>
        <begin position="1008"/>
        <end position="1083"/>
    </location>
</feature>
<dbReference type="AlphaFoldDB" id="A0A2S6GD93"/>
<dbReference type="GO" id="GO:0044550">
    <property type="term" value="P:secondary metabolite biosynthetic process"/>
    <property type="evidence" value="ECO:0007669"/>
    <property type="project" value="TreeGrafter"/>
</dbReference>
<organism evidence="5 6">
    <name type="scientific">Actinokineospora auranticolor</name>
    <dbReference type="NCBI Taxonomy" id="155976"/>
    <lineage>
        <taxon>Bacteria</taxon>
        <taxon>Bacillati</taxon>
        <taxon>Actinomycetota</taxon>
        <taxon>Actinomycetes</taxon>
        <taxon>Pseudonocardiales</taxon>
        <taxon>Pseudonocardiaceae</taxon>
        <taxon>Actinokineospora</taxon>
    </lineage>
</organism>
<evidence type="ECO:0000256" key="1">
    <source>
        <dbReference type="ARBA" id="ARBA00001957"/>
    </source>
</evidence>
<dbReference type="PROSITE" id="PS00012">
    <property type="entry name" value="PHOSPHOPANTETHEINE"/>
    <property type="match status" value="1"/>
</dbReference>
<proteinExistence type="predicted"/>
<dbReference type="Gene3D" id="3.40.50.1820">
    <property type="entry name" value="alpha/beta hydrolase"/>
    <property type="match status" value="1"/>
</dbReference>
<dbReference type="GO" id="GO:0031177">
    <property type="term" value="F:phosphopantetheine binding"/>
    <property type="evidence" value="ECO:0007669"/>
    <property type="project" value="InterPro"/>
</dbReference>
<dbReference type="InterPro" id="IPR042099">
    <property type="entry name" value="ANL_N_sf"/>
</dbReference>
<dbReference type="Gene3D" id="3.40.50.12780">
    <property type="entry name" value="N-terminal domain of ligase-like"/>
    <property type="match status" value="1"/>
</dbReference>
<sequence length="1126" mass="121748">MSDALSRLARLSPEQRARVMATLRSTAAPSVPAERPLVALPRDGAPLPAAPVQEQFWFLHQIAPTQPTYTIPFSFTLTGELDVDVLVAVLAEVERRHEVLRASLVEHEGRIVHRIAEPAEMPQLALVDLSGLPTAERERRAEELIRQTVRTVFDPARGPLLRSVLIRFSATEHLLLWVAHHAIADGISLGVLANEIVGLYRQLTDPRAPELPEPAVQYADYATWQREWLSGRRREKLVGYWTELLSGVPALDLATDFPRPPRQTFDGATKWFRVPARLTGQLRALAEREGCTLFMLLLATYQVLLARHAGQDDFAVGVPVAGRGKPEVDALIGPFLNTVALRADLADDPAFTDLLARVRDAVLDGFGHQELPFGAVVEALKQRRDSSRNPVYQVMFGFGNTPISEERIPLGPGVSMIPRGITNGTARVELELVMEEDGDELTGRLEYNTALFGPTTADRLAERFVALLRGIAAAPATRVGALPLVPKAELDLIATWNDTEIGYPTHRTVVDLVAEQARRAPDKVAVRSEGASLTYAELERRSNRLANALLELGVEHGSGVAVCLERGADTLVALLGVLKTGAHYVPLDPTYPVHRLAYMLEDSKVGIVVAGAGLTMPFDTRSLLLVDPDGPRVRAARPTAPARRPAADDVAYVIYTSGSTGRPKGVVVEHRGLVNLLCSMRDRLGLVASDVCGSLASLSFDMAVPELYLPLLIGATVVVGGKEAAADGARLRRLIAEFGLTALQATPTTWQLLLDAGLEPGALRLATCTAEAMPEVVAAGLYRRVADVWNLYGPTETTVFSTMHRITEHDLGAPPPIGTPIGNTTLHVVDRQGQTAPIGAVGELYIGGVGLARHYRGRPDLTGDRFRADLPACPGTRVYRTGDLVRYRPDGVLEYLGRADHQVKLRGFRIEPGEIETVLTAHPAVGRAYVALRAFGPDDARLVGYVVTADESLSGADLRTHAAASLPQYMVPAHFHTLPEFPLTPNGKLDRAKLLELPVDGAGTGHAPPRDETEREVAAIFAEVLGVASVGRDDDFFLIGGHSLLATQVVTRVRDRLGVPLSIDVAFDRSTVALLAAEVTARRGERTEAFLRVLRRVEGMSEAAVAALLSELEISEALGSAIGEVS</sequence>
<dbReference type="InterPro" id="IPR029058">
    <property type="entry name" value="AB_hydrolase_fold"/>
</dbReference>
<name>A0A2S6GD93_9PSEU</name>
<dbReference type="SMART" id="SM00823">
    <property type="entry name" value="PKS_PP"/>
    <property type="match status" value="1"/>
</dbReference>
<evidence type="ECO:0000256" key="3">
    <source>
        <dbReference type="ARBA" id="ARBA00022553"/>
    </source>
</evidence>
<dbReference type="Gene3D" id="3.30.559.30">
    <property type="entry name" value="Nonribosomal peptide synthetase, condensation domain"/>
    <property type="match status" value="1"/>
</dbReference>
<dbReference type="OrthoDB" id="2378856at2"/>
<dbReference type="Pfam" id="PF00550">
    <property type="entry name" value="PP-binding"/>
    <property type="match status" value="1"/>
</dbReference>
<keyword evidence="6" id="KW-1185">Reference proteome</keyword>
<accession>A0A2S6GD93</accession>
<dbReference type="Proteomes" id="UP000239203">
    <property type="component" value="Unassembled WGS sequence"/>
</dbReference>
<dbReference type="GO" id="GO:0043041">
    <property type="term" value="P:amino acid activation for nonribosomal peptide biosynthetic process"/>
    <property type="evidence" value="ECO:0007669"/>
    <property type="project" value="TreeGrafter"/>
</dbReference>
<dbReference type="InterPro" id="IPR020459">
    <property type="entry name" value="AMP-binding"/>
</dbReference>